<protein>
    <submittedName>
        <fullName evidence="1">Uncharacterized protein</fullName>
    </submittedName>
</protein>
<evidence type="ECO:0000313" key="2">
    <source>
        <dbReference type="Proteomes" id="UP001501079"/>
    </source>
</evidence>
<comment type="caution">
    <text evidence="1">The sequence shown here is derived from an EMBL/GenBank/DDBJ whole genome shotgun (WGS) entry which is preliminary data.</text>
</comment>
<proteinExistence type="predicted"/>
<keyword evidence="2" id="KW-1185">Reference proteome</keyword>
<reference evidence="2" key="1">
    <citation type="journal article" date="2019" name="Int. J. Syst. Evol. Microbiol.">
        <title>The Global Catalogue of Microorganisms (GCM) 10K type strain sequencing project: providing services to taxonomists for standard genome sequencing and annotation.</title>
        <authorList>
            <consortium name="The Broad Institute Genomics Platform"/>
            <consortium name="The Broad Institute Genome Sequencing Center for Infectious Disease"/>
            <person name="Wu L."/>
            <person name="Ma J."/>
        </authorList>
    </citation>
    <scope>NUCLEOTIDE SEQUENCE [LARGE SCALE GENOMIC DNA]</scope>
    <source>
        <strain evidence="2">JCM 17591</strain>
    </source>
</reference>
<dbReference type="RefSeq" id="WP_344751461.1">
    <property type="nucleotide sequence ID" value="NZ_BAABBW010000001.1"/>
</dbReference>
<evidence type="ECO:0000313" key="1">
    <source>
        <dbReference type="EMBL" id="GAA4168042.1"/>
    </source>
</evidence>
<dbReference type="InterPro" id="IPR045384">
    <property type="entry name" value="DUF6527"/>
</dbReference>
<dbReference type="Pfam" id="PF20137">
    <property type="entry name" value="BubE"/>
    <property type="match status" value="1"/>
</dbReference>
<accession>A0ABP7ZQJ9</accession>
<sequence length="148" mass="16779">MTASHLRPQFVELIPAQLAEGVLYISTQYKTAVHLCPCGCGNRSVTPISPAQWALKWDGAEVSLWPSVGNWGFPCKSHYVIRDGRVHWASRWTEAQIERGAQRDRADRQSYYRAVRRPAEPDASGWRRHLPGFLRTAARAIRSHPDDS</sequence>
<dbReference type="EMBL" id="BAABBW010000001">
    <property type="protein sequence ID" value="GAA4168042.1"/>
    <property type="molecule type" value="Genomic_DNA"/>
</dbReference>
<name>A0ABP7ZQJ9_9MICO</name>
<dbReference type="Proteomes" id="UP001501079">
    <property type="component" value="Unassembled WGS sequence"/>
</dbReference>
<gene>
    <name evidence="1" type="ORF">GCM10022287_02580</name>
</gene>
<organism evidence="1 2">
    <name type="scientific">Gryllotalpicola koreensis</name>
    <dbReference type="NCBI Taxonomy" id="993086"/>
    <lineage>
        <taxon>Bacteria</taxon>
        <taxon>Bacillati</taxon>
        <taxon>Actinomycetota</taxon>
        <taxon>Actinomycetes</taxon>
        <taxon>Micrococcales</taxon>
        <taxon>Microbacteriaceae</taxon>
        <taxon>Gryllotalpicola</taxon>
    </lineage>
</organism>